<evidence type="ECO:0000313" key="2">
    <source>
        <dbReference type="EMBL" id="SUZ69532.1"/>
    </source>
</evidence>
<dbReference type="InterPro" id="IPR016181">
    <property type="entry name" value="Acyl_CoA_acyltransferase"/>
</dbReference>
<dbReference type="GO" id="GO:0016747">
    <property type="term" value="F:acyltransferase activity, transferring groups other than amino-acyl groups"/>
    <property type="evidence" value="ECO:0007669"/>
    <property type="project" value="InterPro"/>
</dbReference>
<feature type="domain" description="N-acetyltransferase" evidence="1">
    <location>
        <begin position="174"/>
        <end position="318"/>
    </location>
</feature>
<gene>
    <name evidence="2" type="ORF">METZ01_LOCUS22386</name>
</gene>
<dbReference type="EMBL" id="UINC01001064">
    <property type="protein sequence ID" value="SUZ69532.1"/>
    <property type="molecule type" value="Genomic_DNA"/>
</dbReference>
<protein>
    <recommendedName>
        <fullName evidence="1">N-acetyltransferase domain-containing protein</fullName>
    </recommendedName>
</protein>
<dbReference type="CDD" id="cd04301">
    <property type="entry name" value="NAT_SF"/>
    <property type="match status" value="1"/>
</dbReference>
<dbReference type="Gene3D" id="3.40.630.30">
    <property type="match status" value="1"/>
</dbReference>
<dbReference type="SUPFAM" id="SSF55729">
    <property type="entry name" value="Acyl-CoA N-acyltransferases (Nat)"/>
    <property type="match status" value="2"/>
</dbReference>
<feature type="non-terminal residue" evidence="2">
    <location>
        <position position="1"/>
    </location>
</feature>
<reference evidence="2" key="1">
    <citation type="submission" date="2018-05" db="EMBL/GenBank/DDBJ databases">
        <authorList>
            <person name="Lanie J.A."/>
            <person name="Ng W.-L."/>
            <person name="Kazmierczak K.M."/>
            <person name="Andrzejewski T.M."/>
            <person name="Davidsen T.M."/>
            <person name="Wayne K.J."/>
            <person name="Tettelin H."/>
            <person name="Glass J.I."/>
            <person name="Rusch D."/>
            <person name="Podicherti R."/>
            <person name="Tsui H.-C.T."/>
            <person name="Winkler M.E."/>
        </authorList>
    </citation>
    <scope>NUCLEOTIDE SEQUENCE</scope>
</reference>
<evidence type="ECO:0000259" key="1">
    <source>
        <dbReference type="PROSITE" id="PS51186"/>
    </source>
</evidence>
<proteinExistence type="predicted"/>
<accession>A0A381PR81</accession>
<sequence length="318" mass="37491">VLDIINFDSSDEHFSLLVSLQDVLWPYPWKNWESVEMCRYDAALIPLKCKAQLDFIRYEGQVVGWGATHHDQWGFDPNLLDSTLAIPQEDKYLDSAEQYLEHQIKRARKMKVKIFRAWSYTGSNWYKDFYQRNGFEISLLEYISEISLDKFFIEDFESSVSRFKKSTYVISNLQELKKLNADWETKLFDLYERVEQDVPIDLVLDLDFDFWKSSIFCPWFKEEDVYIVVDGEKWVALSTYARSLRSRENISTGLTGVLPEYRRQGLCSAVKIHALWDLKKKGFKKVFTGNEENNPMFQINLMLGFKKIGEEFGCKLTL</sequence>
<name>A0A381PR81_9ZZZZ</name>
<dbReference type="PROSITE" id="PS51186">
    <property type="entry name" value="GNAT"/>
    <property type="match status" value="1"/>
</dbReference>
<dbReference type="AlphaFoldDB" id="A0A381PR81"/>
<organism evidence="2">
    <name type="scientific">marine metagenome</name>
    <dbReference type="NCBI Taxonomy" id="408172"/>
    <lineage>
        <taxon>unclassified sequences</taxon>
        <taxon>metagenomes</taxon>
        <taxon>ecological metagenomes</taxon>
    </lineage>
</organism>
<dbReference type="InterPro" id="IPR000182">
    <property type="entry name" value="GNAT_dom"/>
</dbReference>